<evidence type="ECO:0000256" key="1">
    <source>
        <dbReference type="SAM" id="Coils"/>
    </source>
</evidence>
<evidence type="ECO:0000313" key="2">
    <source>
        <dbReference type="EMBL" id="KAL3504794.1"/>
    </source>
</evidence>
<organism evidence="2 3">
    <name type="scientific">Cinchona calisaya</name>
    <dbReference type="NCBI Taxonomy" id="153742"/>
    <lineage>
        <taxon>Eukaryota</taxon>
        <taxon>Viridiplantae</taxon>
        <taxon>Streptophyta</taxon>
        <taxon>Embryophyta</taxon>
        <taxon>Tracheophyta</taxon>
        <taxon>Spermatophyta</taxon>
        <taxon>Magnoliopsida</taxon>
        <taxon>eudicotyledons</taxon>
        <taxon>Gunneridae</taxon>
        <taxon>Pentapetalae</taxon>
        <taxon>asterids</taxon>
        <taxon>lamiids</taxon>
        <taxon>Gentianales</taxon>
        <taxon>Rubiaceae</taxon>
        <taxon>Cinchonoideae</taxon>
        <taxon>Cinchoneae</taxon>
        <taxon>Cinchona</taxon>
    </lineage>
</organism>
<name>A0ABD2YBG8_9GENT</name>
<dbReference type="EMBL" id="JBJUIK010000014">
    <property type="protein sequence ID" value="KAL3504794.1"/>
    <property type="molecule type" value="Genomic_DNA"/>
</dbReference>
<keyword evidence="1" id="KW-0175">Coiled coil</keyword>
<feature type="coiled-coil region" evidence="1">
    <location>
        <begin position="118"/>
        <end position="145"/>
    </location>
</feature>
<comment type="caution">
    <text evidence="2">The sequence shown here is derived from an EMBL/GenBank/DDBJ whole genome shotgun (WGS) entry which is preliminary data.</text>
</comment>
<protein>
    <submittedName>
        <fullName evidence="2">Uncharacterized protein</fullName>
    </submittedName>
</protein>
<dbReference type="AlphaFoldDB" id="A0ABD2YBG8"/>
<proteinExistence type="predicted"/>
<dbReference type="PANTHER" id="PTHR33735:SF14">
    <property type="entry name" value="PHAGE CAPSID SCAFFOLDING PROTEIN (GPO) SERINE PEPTIDASE"/>
    <property type="match status" value="1"/>
</dbReference>
<keyword evidence="3" id="KW-1185">Reference proteome</keyword>
<dbReference type="PANTHER" id="PTHR33735">
    <property type="entry name" value="EXPRESSED PROTEIN"/>
    <property type="match status" value="1"/>
</dbReference>
<evidence type="ECO:0000313" key="3">
    <source>
        <dbReference type="Proteomes" id="UP001630127"/>
    </source>
</evidence>
<accession>A0ABD2YBG8</accession>
<dbReference type="Proteomes" id="UP001630127">
    <property type="component" value="Unassembled WGS sequence"/>
</dbReference>
<gene>
    <name evidence="2" type="ORF">ACH5RR_034635</name>
</gene>
<reference evidence="2 3" key="1">
    <citation type="submission" date="2024-11" db="EMBL/GenBank/DDBJ databases">
        <title>A near-complete genome assembly of Cinchona calisaya.</title>
        <authorList>
            <person name="Lian D.C."/>
            <person name="Zhao X.W."/>
            <person name="Wei L."/>
        </authorList>
    </citation>
    <scope>NUCLEOTIDE SEQUENCE [LARGE SCALE GENOMIC DNA]</scope>
    <source>
        <tissue evidence="2">Nenye</tissue>
    </source>
</reference>
<sequence>MFSSSYKINTNCKVFKTVEPMAKSLVSHSSTSQPFRPLHRSQNLAYGPPIQHLQTLKKTKRNLLVIVHSSVQPGDVPPPPGSPSSSWKGWLLAIVFTVALPFVANKWGPLMKLIKGEVETAVETAEELVSTVEKASEEVEKVAEEIADKLPEGGKLKSAVISVEKVAKMVDKDAHLAGDFVAKVEETEVKVESVVEAAVSESQKTKDQK</sequence>